<feature type="DNA-binding region" description="H-T-H motif" evidence="4">
    <location>
        <begin position="38"/>
        <end position="57"/>
    </location>
</feature>
<dbReference type="InterPro" id="IPR023772">
    <property type="entry name" value="DNA-bd_HTH_TetR-type_CS"/>
</dbReference>
<dbReference type="Pfam" id="PF00440">
    <property type="entry name" value="TetR_N"/>
    <property type="match status" value="1"/>
</dbReference>
<dbReference type="Proteomes" id="UP000601223">
    <property type="component" value="Unassembled WGS sequence"/>
</dbReference>
<dbReference type="PROSITE" id="PS01081">
    <property type="entry name" value="HTH_TETR_1"/>
    <property type="match status" value="1"/>
</dbReference>
<dbReference type="InterPro" id="IPR001647">
    <property type="entry name" value="HTH_TetR"/>
</dbReference>
<dbReference type="PANTHER" id="PTHR30055">
    <property type="entry name" value="HTH-TYPE TRANSCRIPTIONAL REGULATOR RUTR"/>
    <property type="match status" value="1"/>
</dbReference>
<dbReference type="EMBL" id="BONF01000011">
    <property type="protein sequence ID" value="GIF80969.1"/>
    <property type="molecule type" value="Genomic_DNA"/>
</dbReference>
<feature type="domain" description="HTH tetR-type" evidence="5">
    <location>
        <begin position="15"/>
        <end position="75"/>
    </location>
</feature>
<proteinExistence type="predicted"/>
<sequence>MVVTTPTGLRERKKEATRLALHHAALRLAAEHGLDHVTVEAIADAAEVSRRTFSNHFSSKEEAIAYGDTVRLRRLVQILNEQDPRTAPWDALTAAARQLTAETFADTDPGWLAQRRELRRHPSLAAQQIAAYTAIERELADQIAQRLTGPDLPLRARLLAATFMTSLRVAIQHWIDHPGRPLLALIDTALAAAAPAERGAR</sequence>
<organism evidence="6 7">
    <name type="scientific">Catellatospora bangladeshensis</name>
    <dbReference type="NCBI Taxonomy" id="310355"/>
    <lineage>
        <taxon>Bacteria</taxon>
        <taxon>Bacillati</taxon>
        <taxon>Actinomycetota</taxon>
        <taxon>Actinomycetes</taxon>
        <taxon>Micromonosporales</taxon>
        <taxon>Micromonosporaceae</taxon>
        <taxon>Catellatospora</taxon>
    </lineage>
</organism>
<evidence type="ECO:0000259" key="5">
    <source>
        <dbReference type="PROSITE" id="PS50977"/>
    </source>
</evidence>
<evidence type="ECO:0000256" key="3">
    <source>
        <dbReference type="ARBA" id="ARBA00023163"/>
    </source>
</evidence>
<keyword evidence="2 4" id="KW-0238">DNA-binding</keyword>
<dbReference type="GO" id="GO:0000976">
    <property type="term" value="F:transcription cis-regulatory region binding"/>
    <property type="evidence" value="ECO:0007669"/>
    <property type="project" value="TreeGrafter"/>
</dbReference>
<dbReference type="AlphaFoldDB" id="A0A8J3JE52"/>
<name>A0A8J3JE52_9ACTN</name>
<evidence type="ECO:0000313" key="6">
    <source>
        <dbReference type="EMBL" id="GIF80969.1"/>
    </source>
</evidence>
<dbReference type="PROSITE" id="PS50977">
    <property type="entry name" value="HTH_TETR_2"/>
    <property type="match status" value="1"/>
</dbReference>
<dbReference type="Gene3D" id="1.10.357.10">
    <property type="entry name" value="Tetracycline Repressor, domain 2"/>
    <property type="match status" value="1"/>
</dbReference>
<evidence type="ECO:0000256" key="4">
    <source>
        <dbReference type="PROSITE-ProRule" id="PRU00335"/>
    </source>
</evidence>
<keyword evidence="3" id="KW-0804">Transcription</keyword>
<dbReference type="GO" id="GO:0003700">
    <property type="term" value="F:DNA-binding transcription factor activity"/>
    <property type="evidence" value="ECO:0007669"/>
    <property type="project" value="TreeGrafter"/>
</dbReference>
<evidence type="ECO:0000313" key="7">
    <source>
        <dbReference type="Proteomes" id="UP000601223"/>
    </source>
</evidence>
<comment type="caution">
    <text evidence="6">The sequence shown here is derived from an EMBL/GenBank/DDBJ whole genome shotgun (WGS) entry which is preliminary data.</text>
</comment>
<evidence type="ECO:0000256" key="1">
    <source>
        <dbReference type="ARBA" id="ARBA00023015"/>
    </source>
</evidence>
<keyword evidence="7" id="KW-1185">Reference proteome</keyword>
<evidence type="ECO:0000256" key="2">
    <source>
        <dbReference type="ARBA" id="ARBA00023125"/>
    </source>
</evidence>
<dbReference type="Pfam" id="PF17754">
    <property type="entry name" value="TetR_C_14"/>
    <property type="match status" value="1"/>
</dbReference>
<accession>A0A8J3JE52</accession>
<dbReference type="Gene3D" id="1.10.10.60">
    <property type="entry name" value="Homeodomain-like"/>
    <property type="match status" value="1"/>
</dbReference>
<dbReference type="SUPFAM" id="SSF46689">
    <property type="entry name" value="Homeodomain-like"/>
    <property type="match status" value="1"/>
</dbReference>
<dbReference type="InterPro" id="IPR050109">
    <property type="entry name" value="HTH-type_TetR-like_transc_reg"/>
</dbReference>
<protein>
    <submittedName>
        <fullName evidence="6">TetR family transcriptional regulator</fullName>
    </submittedName>
</protein>
<gene>
    <name evidence="6" type="ORF">Cba03nite_23180</name>
</gene>
<dbReference type="PANTHER" id="PTHR30055:SF238">
    <property type="entry name" value="MYCOFACTOCIN BIOSYNTHESIS TRANSCRIPTIONAL REGULATOR MFTR-RELATED"/>
    <property type="match status" value="1"/>
</dbReference>
<reference evidence="6 7" key="1">
    <citation type="submission" date="2021-01" db="EMBL/GenBank/DDBJ databases">
        <title>Whole genome shotgun sequence of Catellatospora bangladeshensis NBRC 107357.</title>
        <authorList>
            <person name="Komaki H."/>
            <person name="Tamura T."/>
        </authorList>
    </citation>
    <scope>NUCLEOTIDE SEQUENCE [LARGE SCALE GENOMIC DNA]</scope>
    <source>
        <strain evidence="6 7">NBRC 107357</strain>
    </source>
</reference>
<dbReference type="InterPro" id="IPR041347">
    <property type="entry name" value="MftR_C"/>
</dbReference>
<keyword evidence="1" id="KW-0805">Transcription regulation</keyword>
<dbReference type="InterPro" id="IPR009057">
    <property type="entry name" value="Homeodomain-like_sf"/>
</dbReference>